<organism evidence="2 3">
    <name type="scientific">Rousettus aegyptiacus</name>
    <name type="common">Egyptian fruit bat</name>
    <name type="synonym">Pteropus aegyptiacus</name>
    <dbReference type="NCBI Taxonomy" id="9407"/>
    <lineage>
        <taxon>Eukaryota</taxon>
        <taxon>Metazoa</taxon>
        <taxon>Chordata</taxon>
        <taxon>Craniata</taxon>
        <taxon>Vertebrata</taxon>
        <taxon>Euteleostomi</taxon>
        <taxon>Mammalia</taxon>
        <taxon>Eutheria</taxon>
        <taxon>Laurasiatheria</taxon>
        <taxon>Chiroptera</taxon>
        <taxon>Yinpterochiroptera</taxon>
        <taxon>Pteropodoidea</taxon>
        <taxon>Pteropodidae</taxon>
        <taxon>Rousettinae</taxon>
        <taxon>Rousettus</taxon>
    </lineage>
</organism>
<dbReference type="InterPro" id="IPR021748">
    <property type="entry name" value="DUF3314"/>
</dbReference>
<dbReference type="Proteomes" id="UP000593571">
    <property type="component" value="Unassembled WGS sequence"/>
</dbReference>
<accession>A0A7J8BP81</accession>
<feature type="region of interest" description="Disordered" evidence="1">
    <location>
        <begin position="1"/>
        <end position="83"/>
    </location>
</feature>
<feature type="region of interest" description="Disordered" evidence="1">
    <location>
        <begin position="341"/>
        <end position="372"/>
    </location>
</feature>
<evidence type="ECO:0000256" key="1">
    <source>
        <dbReference type="SAM" id="MobiDB-lite"/>
    </source>
</evidence>
<dbReference type="EMBL" id="JACASE010000016">
    <property type="protein sequence ID" value="KAF6400492.1"/>
    <property type="molecule type" value="Genomic_DNA"/>
</dbReference>
<feature type="compositionally biased region" description="Pro residues" evidence="1">
    <location>
        <begin position="40"/>
        <end position="49"/>
    </location>
</feature>
<dbReference type="AlphaFoldDB" id="A0A7J8BP81"/>
<dbReference type="PANTHER" id="PTHR36292:SF1">
    <property type="entry name" value="UPF0575 PROTEIN C19ORF67"/>
    <property type="match status" value="1"/>
</dbReference>
<protein>
    <submittedName>
        <fullName evidence="2">Uncharacterized protein</fullName>
    </submittedName>
</protein>
<keyword evidence="3" id="KW-1185">Reference proteome</keyword>
<comment type="caution">
    <text evidence="2">The sequence shown here is derived from an EMBL/GenBank/DDBJ whole genome shotgun (WGS) entry which is preliminary data.</text>
</comment>
<dbReference type="Pfam" id="PF11771">
    <property type="entry name" value="DUF3314"/>
    <property type="match status" value="1"/>
</dbReference>
<sequence>MATEQWFVGPLPPGSEETPPQDDLEPRVQPCGDPSWSTPPVRPGDPPQAEPEDVQDQRPEACPSTPSPEPLAPGPAPPRFPLDTMFSPITEQLRYLLKKADDFQSYLLYSRDRVQKEQLAKAMPTFLKMCEPYFLYLEAAARSVPPIYGALQELVRKGLLEISQQLTLRLEQLVLMYASFGFVDLEDTDPLSISCFFCGRFSISPSHEVSIFRYCAPAAYTASRFPRYLYKKMRWNLETTPESSSRWQDSHVDYYFLCYRDTWEDTGKSPANSCPQIQKLWSIGRWVPLGPAEDDLYSWGRAPEKQGALTSRPVPGPQDFVPAAAWGLPAAADHRLRGAVTHAGHRPAGADPHWPDRPGQAPERGRPRGVGCTGVLNLERGWEMELDSSKLPESRHR</sequence>
<feature type="compositionally biased region" description="Pro residues" evidence="1">
    <location>
        <begin position="65"/>
        <end position="80"/>
    </location>
</feature>
<dbReference type="PANTHER" id="PTHR36292">
    <property type="entry name" value="UPF0575 PROTEIN C19ORF67"/>
    <property type="match status" value="1"/>
</dbReference>
<gene>
    <name evidence="2" type="ORF">HJG63_001751</name>
</gene>
<name>A0A7J8BP81_ROUAE</name>
<evidence type="ECO:0000313" key="2">
    <source>
        <dbReference type="EMBL" id="KAF6400492.1"/>
    </source>
</evidence>
<reference evidence="2 3" key="1">
    <citation type="journal article" date="2020" name="Nature">
        <title>Six reference-quality genomes reveal evolution of bat adaptations.</title>
        <authorList>
            <person name="Jebb D."/>
            <person name="Huang Z."/>
            <person name="Pippel M."/>
            <person name="Hughes G.M."/>
            <person name="Lavrichenko K."/>
            <person name="Devanna P."/>
            <person name="Winkler S."/>
            <person name="Jermiin L.S."/>
            <person name="Skirmuntt E.C."/>
            <person name="Katzourakis A."/>
            <person name="Burkitt-Gray L."/>
            <person name="Ray D.A."/>
            <person name="Sullivan K.A.M."/>
            <person name="Roscito J.G."/>
            <person name="Kirilenko B.M."/>
            <person name="Davalos L.M."/>
            <person name="Corthals A.P."/>
            <person name="Power M.L."/>
            <person name="Jones G."/>
            <person name="Ransome R.D."/>
            <person name="Dechmann D.K.N."/>
            <person name="Locatelli A.G."/>
            <person name="Puechmaille S.J."/>
            <person name="Fedrigo O."/>
            <person name="Jarvis E.D."/>
            <person name="Hiller M."/>
            <person name="Vernes S.C."/>
            <person name="Myers E.W."/>
            <person name="Teeling E.C."/>
        </authorList>
    </citation>
    <scope>NUCLEOTIDE SEQUENCE [LARGE SCALE GENOMIC DNA]</scope>
    <source>
        <strain evidence="2">MRouAeg1</strain>
        <tissue evidence="2">Muscle</tissue>
    </source>
</reference>
<proteinExistence type="predicted"/>
<evidence type="ECO:0000313" key="3">
    <source>
        <dbReference type="Proteomes" id="UP000593571"/>
    </source>
</evidence>